<dbReference type="SUPFAM" id="SSF47699">
    <property type="entry name" value="Bifunctional inhibitor/lipid-transfer protein/seed storage 2S albumin"/>
    <property type="match status" value="1"/>
</dbReference>
<dbReference type="PANTHER" id="PTHR31731">
    <property type="match status" value="1"/>
</dbReference>
<gene>
    <name evidence="3" type="ORF">ZOSMA_31G01180</name>
</gene>
<comment type="caution">
    <text evidence="3">The sequence shown here is derived from an EMBL/GenBank/DDBJ whole genome shotgun (WGS) entry which is preliminary data.</text>
</comment>
<dbReference type="EMBL" id="LFYR01001032">
    <property type="protein sequence ID" value="KMZ65530.1"/>
    <property type="molecule type" value="Genomic_DNA"/>
</dbReference>
<feature type="domain" description="Bifunctional inhibitor/plant lipid transfer protein/seed storage helical" evidence="2">
    <location>
        <begin position="75"/>
        <end position="158"/>
    </location>
</feature>
<keyword evidence="1" id="KW-0732">Signal</keyword>
<evidence type="ECO:0000313" key="4">
    <source>
        <dbReference type="Proteomes" id="UP000036987"/>
    </source>
</evidence>
<sequence>MASKSISVATLFILATFLLFSITMASASCLPKYKKPKRHTPTYSRPVVPSIPKYYPPKTPGCSTPTIPRTDYQKCPIDALKLNVCANVLNGLVNAVIGTEGSSKPCCSLIKGLVDLDAAVCLCTAIKANILGINLNLPVSLSLLVNQCGRVVPSHFQCS</sequence>
<name>A0A0K9PBG0_ZOSMR</name>
<keyword evidence="4" id="KW-1185">Reference proteome</keyword>
<feature type="signal peptide" evidence="1">
    <location>
        <begin position="1"/>
        <end position="27"/>
    </location>
</feature>
<dbReference type="InterPro" id="IPR027923">
    <property type="entry name" value="Hydrophob_seed_dom"/>
</dbReference>
<dbReference type="AlphaFoldDB" id="A0A0K9PBG0"/>
<reference evidence="4" key="1">
    <citation type="journal article" date="2016" name="Nature">
        <title>The genome of the seagrass Zostera marina reveals angiosperm adaptation to the sea.</title>
        <authorList>
            <person name="Olsen J.L."/>
            <person name="Rouze P."/>
            <person name="Verhelst B."/>
            <person name="Lin Y.-C."/>
            <person name="Bayer T."/>
            <person name="Collen J."/>
            <person name="Dattolo E."/>
            <person name="De Paoli E."/>
            <person name="Dittami S."/>
            <person name="Maumus F."/>
            <person name="Michel G."/>
            <person name="Kersting A."/>
            <person name="Lauritano C."/>
            <person name="Lohaus R."/>
            <person name="Toepel M."/>
            <person name="Tonon T."/>
            <person name="Vanneste K."/>
            <person name="Amirebrahimi M."/>
            <person name="Brakel J."/>
            <person name="Bostroem C."/>
            <person name="Chovatia M."/>
            <person name="Grimwood J."/>
            <person name="Jenkins J.W."/>
            <person name="Jueterbock A."/>
            <person name="Mraz A."/>
            <person name="Stam W.T."/>
            <person name="Tice H."/>
            <person name="Bornberg-Bauer E."/>
            <person name="Green P.J."/>
            <person name="Pearson G.A."/>
            <person name="Procaccini G."/>
            <person name="Duarte C.M."/>
            <person name="Schmutz J."/>
            <person name="Reusch T.B.H."/>
            <person name="Van de Peer Y."/>
        </authorList>
    </citation>
    <scope>NUCLEOTIDE SEQUENCE [LARGE SCALE GENOMIC DNA]</scope>
    <source>
        <strain evidence="4">cv. Finnish</strain>
    </source>
</reference>
<protein>
    <submittedName>
        <fullName evidence="3">Bifunctional inhibitor/lipid-transfer protein/seed storage 2Salbumin superfamily protein</fullName>
    </submittedName>
</protein>
<dbReference type="STRING" id="29655.A0A0K9PBG0"/>
<dbReference type="SMART" id="SM00499">
    <property type="entry name" value="AAI"/>
    <property type="match status" value="1"/>
</dbReference>
<accession>A0A0K9PBG0</accession>
<dbReference type="Proteomes" id="UP000036987">
    <property type="component" value="Unassembled WGS sequence"/>
</dbReference>
<evidence type="ECO:0000313" key="3">
    <source>
        <dbReference type="EMBL" id="KMZ65530.1"/>
    </source>
</evidence>
<dbReference type="InterPro" id="IPR036312">
    <property type="entry name" value="Bifun_inhib/LTP/seed_sf"/>
</dbReference>
<dbReference type="PROSITE" id="PS51257">
    <property type="entry name" value="PROKAR_LIPOPROTEIN"/>
    <property type="match status" value="1"/>
</dbReference>
<dbReference type="CDD" id="cd01958">
    <property type="entry name" value="HPS_like"/>
    <property type="match status" value="1"/>
</dbReference>
<proteinExistence type="predicted"/>
<evidence type="ECO:0000256" key="1">
    <source>
        <dbReference type="SAM" id="SignalP"/>
    </source>
</evidence>
<dbReference type="Pfam" id="PF14547">
    <property type="entry name" value="Hydrophob_seed"/>
    <property type="match status" value="1"/>
</dbReference>
<evidence type="ECO:0000259" key="2">
    <source>
        <dbReference type="SMART" id="SM00499"/>
    </source>
</evidence>
<dbReference type="InterPro" id="IPR016140">
    <property type="entry name" value="Bifunc_inhib/LTP/seed_store"/>
</dbReference>
<feature type="chain" id="PRO_5005527613" evidence="1">
    <location>
        <begin position="28"/>
        <end position="159"/>
    </location>
</feature>
<dbReference type="InterPro" id="IPR051636">
    <property type="entry name" value="Plant_LTP/defense-related"/>
</dbReference>
<dbReference type="OrthoDB" id="648810at2759"/>
<dbReference type="Gene3D" id="1.10.110.10">
    <property type="entry name" value="Plant lipid-transfer and hydrophobic proteins"/>
    <property type="match status" value="1"/>
</dbReference>
<organism evidence="3 4">
    <name type="scientific">Zostera marina</name>
    <name type="common">Eelgrass</name>
    <dbReference type="NCBI Taxonomy" id="29655"/>
    <lineage>
        <taxon>Eukaryota</taxon>
        <taxon>Viridiplantae</taxon>
        <taxon>Streptophyta</taxon>
        <taxon>Embryophyta</taxon>
        <taxon>Tracheophyta</taxon>
        <taxon>Spermatophyta</taxon>
        <taxon>Magnoliopsida</taxon>
        <taxon>Liliopsida</taxon>
        <taxon>Zosteraceae</taxon>
        <taxon>Zostera</taxon>
    </lineage>
</organism>